<evidence type="ECO:0008006" key="4">
    <source>
        <dbReference type="Google" id="ProtNLM"/>
    </source>
</evidence>
<sequence length="202" mass="22364">MKHTLHIYAERYNSRKRRMNNHILTDIGLVALSILVAIMLARTHVLTQLLTSSAGLELFGTFVAGVFFTSIFTTAPAMATLGEIALTQSVYVTALVGAIGSVLGDLLIFKFVRDRVAADILELLREEKVLRRVKKMFKFKHFRWFTLLAGVFLIASPLPDELGIALLGFSKLSTRYFAILSFVFNFLGILGIGITARILAGV</sequence>
<evidence type="ECO:0000313" key="3">
    <source>
        <dbReference type="Proteomes" id="UP000178427"/>
    </source>
</evidence>
<feature type="transmembrane region" description="Helical" evidence="1">
    <location>
        <begin position="90"/>
        <end position="109"/>
    </location>
</feature>
<evidence type="ECO:0000313" key="2">
    <source>
        <dbReference type="EMBL" id="OGG73818.1"/>
    </source>
</evidence>
<evidence type="ECO:0000256" key="1">
    <source>
        <dbReference type="SAM" id="Phobius"/>
    </source>
</evidence>
<reference evidence="2 3" key="1">
    <citation type="journal article" date="2016" name="Nat. Commun.">
        <title>Thousands of microbial genomes shed light on interconnected biogeochemical processes in an aquifer system.</title>
        <authorList>
            <person name="Anantharaman K."/>
            <person name="Brown C.T."/>
            <person name="Hug L.A."/>
            <person name="Sharon I."/>
            <person name="Castelle C.J."/>
            <person name="Probst A.J."/>
            <person name="Thomas B.C."/>
            <person name="Singh A."/>
            <person name="Wilkins M.J."/>
            <person name="Karaoz U."/>
            <person name="Brodie E.L."/>
            <person name="Williams K.H."/>
            <person name="Hubbard S.S."/>
            <person name="Banfield J.F."/>
        </authorList>
    </citation>
    <scope>NUCLEOTIDE SEQUENCE [LARGE SCALE GENOMIC DNA]</scope>
</reference>
<dbReference type="STRING" id="1798513.A3A40_02360"/>
<proteinExistence type="predicted"/>
<feature type="transmembrane region" description="Helical" evidence="1">
    <location>
        <begin position="178"/>
        <end position="200"/>
    </location>
</feature>
<accession>A0A1F6EJL6</accession>
<comment type="caution">
    <text evidence="2">The sequence shown here is derived from an EMBL/GenBank/DDBJ whole genome shotgun (WGS) entry which is preliminary data.</text>
</comment>
<protein>
    <recommendedName>
        <fullName evidence="4">TVP38/TMEM64 family membrane protein</fullName>
    </recommendedName>
</protein>
<feature type="transmembrane region" description="Helical" evidence="1">
    <location>
        <begin position="23"/>
        <end position="42"/>
    </location>
</feature>
<keyword evidence="1" id="KW-1133">Transmembrane helix</keyword>
<dbReference type="Proteomes" id="UP000178427">
    <property type="component" value="Unassembled WGS sequence"/>
</dbReference>
<gene>
    <name evidence="2" type="ORF">A3A40_02360</name>
</gene>
<feature type="transmembrane region" description="Helical" evidence="1">
    <location>
        <begin position="141"/>
        <end position="158"/>
    </location>
</feature>
<organism evidence="2 3">
    <name type="scientific">Candidatus Kaiserbacteria bacterium RIFCSPLOWO2_01_FULL_54_20</name>
    <dbReference type="NCBI Taxonomy" id="1798513"/>
    <lineage>
        <taxon>Bacteria</taxon>
        <taxon>Candidatus Kaiseribacteriota</taxon>
    </lineage>
</organism>
<dbReference type="AlphaFoldDB" id="A0A1F6EJL6"/>
<keyword evidence="1" id="KW-0812">Transmembrane</keyword>
<dbReference type="EMBL" id="MFMA01000033">
    <property type="protein sequence ID" value="OGG73818.1"/>
    <property type="molecule type" value="Genomic_DNA"/>
</dbReference>
<feature type="transmembrane region" description="Helical" evidence="1">
    <location>
        <begin position="54"/>
        <end position="78"/>
    </location>
</feature>
<name>A0A1F6EJL6_9BACT</name>
<keyword evidence="1" id="KW-0472">Membrane</keyword>